<feature type="chain" id="PRO_5002006553" evidence="2">
    <location>
        <begin position="24"/>
        <end position="155"/>
    </location>
</feature>
<dbReference type="EMBL" id="KN293993">
    <property type="protein sequence ID" value="KGQ02044.1"/>
    <property type="molecule type" value="Genomic_DNA"/>
</dbReference>
<accession>A0A0A2VMH2</accession>
<dbReference type="KEGG" id="pbl:PAAG_11222"/>
<gene>
    <name evidence="3" type="ORF">PAAG_11222</name>
</gene>
<feature type="compositionally biased region" description="Basic and acidic residues" evidence="1">
    <location>
        <begin position="30"/>
        <end position="42"/>
    </location>
</feature>
<keyword evidence="2" id="KW-0732">Signal</keyword>
<sequence length="155" mass="16703">MVFTSFAAPRLVCSQLLTSLTTAAQQTGKRTLDWQTEDRDPSSVDDLSNAAFPRSEWEDSPDRDQILGAAHGAQLLANAHSTRCPGRGPRVNPKVGCRPKDGEKKGGRPSLRTAKGRARPKWDSTLDSGVTGCDQAAHHDLAAGTGSYRYLLAGW</sequence>
<dbReference type="Proteomes" id="UP000002059">
    <property type="component" value="Partially assembled WGS sequence"/>
</dbReference>
<organism evidence="3 4">
    <name type="scientific">Paracoccidioides lutzii (strain ATCC MYA-826 / Pb01)</name>
    <name type="common">Paracoccidioides brasiliensis</name>
    <dbReference type="NCBI Taxonomy" id="502779"/>
    <lineage>
        <taxon>Eukaryota</taxon>
        <taxon>Fungi</taxon>
        <taxon>Dikarya</taxon>
        <taxon>Ascomycota</taxon>
        <taxon>Pezizomycotina</taxon>
        <taxon>Eurotiomycetes</taxon>
        <taxon>Eurotiomycetidae</taxon>
        <taxon>Onygenales</taxon>
        <taxon>Ajellomycetaceae</taxon>
        <taxon>Paracoccidioides</taxon>
    </lineage>
</organism>
<evidence type="ECO:0000313" key="4">
    <source>
        <dbReference type="Proteomes" id="UP000002059"/>
    </source>
</evidence>
<reference evidence="3 4" key="1">
    <citation type="journal article" date="2011" name="PLoS Genet.">
        <title>Comparative genomic analysis of human fungal pathogens causing paracoccidioidomycosis.</title>
        <authorList>
            <person name="Desjardins C.A."/>
            <person name="Champion M.D."/>
            <person name="Holder J.W."/>
            <person name="Muszewska A."/>
            <person name="Goldberg J."/>
            <person name="Bailao A.M."/>
            <person name="Brigido M.M."/>
            <person name="Ferreira M.E."/>
            <person name="Garcia A.M."/>
            <person name="Grynberg M."/>
            <person name="Gujja S."/>
            <person name="Heiman D.I."/>
            <person name="Henn M.R."/>
            <person name="Kodira C.D."/>
            <person name="Leon-Narvaez H."/>
            <person name="Longo L.V."/>
            <person name="Ma L.J."/>
            <person name="Malavazi I."/>
            <person name="Matsuo A.L."/>
            <person name="Morais F.V."/>
            <person name="Pereira M."/>
            <person name="Rodriguez-Brito S."/>
            <person name="Sakthikumar S."/>
            <person name="Salem-Izacc S.M."/>
            <person name="Sykes S.M."/>
            <person name="Teixeira M.M."/>
            <person name="Vallejo M.C."/>
            <person name="Walter M.E."/>
            <person name="Yandava C."/>
            <person name="Young S."/>
            <person name="Zeng Q."/>
            <person name="Zucker J."/>
            <person name="Felipe M.S."/>
            <person name="Goldman G.H."/>
            <person name="Haas B.J."/>
            <person name="McEwen J.G."/>
            <person name="Nino-Vega G."/>
            <person name="Puccia R."/>
            <person name="San-Blas G."/>
            <person name="Soares C.M."/>
            <person name="Birren B.W."/>
            <person name="Cuomo C.A."/>
        </authorList>
    </citation>
    <scope>NUCLEOTIDE SEQUENCE [LARGE SCALE GENOMIC DNA]</scope>
    <source>
        <strain evidence="4">ATCC MYA-826 / Pb01</strain>
    </source>
</reference>
<feature type="signal peptide" evidence="2">
    <location>
        <begin position="1"/>
        <end position="23"/>
    </location>
</feature>
<evidence type="ECO:0000313" key="3">
    <source>
        <dbReference type="EMBL" id="KGQ02044.1"/>
    </source>
</evidence>
<dbReference type="GeneID" id="26970302"/>
<feature type="region of interest" description="Disordered" evidence="1">
    <location>
        <begin position="26"/>
        <end position="62"/>
    </location>
</feature>
<dbReference type="VEuPathDB" id="FungiDB:PAAG_11222"/>
<dbReference type="AlphaFoldDB" id="A0A0A2VMH2"/>
<evidence type="ECO:0000256" key="1">
    <source>
        <dbReference type="SAM" id="MobiDB-lite"/>
    </source>
</evidence>
<protein>
    <submittedName>
        <fullName evidence="3">Uncharacterized protein</fullName>
    </submittedName>
</protein>
<dbReference type="RefSeq" id="XP_015703517.1">
    <property type="nucleotide sequence ID" value="XM_015846910.1"/>
</dbReference>
<proteinExistence type="predicted"/>
<keyword evidence="4" id="KW-1185">Reference proteome</keyword>
<name>A0A0A2VMH2_PARBA</name>
<feature type="region of interest" description="Disordered" evidence="1">
    <location>
        <begin position="78"/>
        <end position="123"/>
    </location>
</feature>
<evidence type="ECO:0000256" key="2">
    <source>
        <dbReference type="SAM" id="SignalP"/>
    </source>
</evidence>
<dbReference type="HOGENOM" id="CLU_1696056_0_0_1"/>